<feature type="compositionally biased region" description="Basic and acidic residues" evidence="1">
    <location>
        <begin position="37"/>
        <end position="52"/>
    </location>
</feature>
<proteinExistence type="predicted"/>
<keyword evidence="2" id="KW-1185">Reference proteome</keyword>
<dbReference type="Proteomes" id="UP000504618">
    <property type="component" value="Unplaced"/>
</dbReference>
<organism evidence="2 3">
    <name type="scientific">Temnothorax curvispinosus</name>
    <dbReference type="NCBI Taxonomy" id="300111"/>
    <lineage>
        <taxon>Eukaryota</taxon>
        <taxon>Metazoa</taxon>
        <taxon>Ecdysozoa</taxon>
        <taxon>Arthropoda</taxon>
        <taxon>Hexapoda</taxon>
        <taxon>Insecta</taxon>
        <taxon>Pterygota</taxon>
        <taxon>Neoptera</taxon>
        <taxon>Endopterygota</taxon>
        <taxon>Hymenoptera</taxon>
        <taxon>Apocrita</taxon>
        <taxon>Aculeata</taxon>
        <taxon>Formicoidea</taxon>
        <taxon>Formicidae</taxon>
        <taxon>Myrmicinae</taxon>
        <taxon>Temnothorax</taxon>
    </lineage>
</organism>
<protein>
    <submittedName>
        <fullName evidence="3">Uncharacterized protein LOC112462386</fullName>
    </submittedName>
</protein>
<sequence length="250" mass="27921">MSQLADRRRQLRSNSTTKPSGLLEDANAQQVRTPKTPHKEVPGGSAQRRDPKNATNAVAKVPCGTPRRRPPKSAAVTITSVDPEKVSYAGILKQARERIELRSLGIEDSKIRRGINGGLIIEIPGENGASKADALSKKLREVLHNNTVRINRPTTTGEIRLWNFDDLISKSDILDKISVIGDCDEADIKIGNIRPLRNGLNSVWIKCPVTVALKISDLERIKIEWTVARTELLKKRPVQCFKCWRYVHVK</sequence>
<evidence type="ECO:0000313" key="2">
    <source>
        <dbReference type="Proteomes" id="UP000504618"/>
    </source>
</evidence>
<name>A0A6J1QPM0_9HYME</name>
<dbReference type="RefSeq" id="XP_024883898.1">
    <property type="nucleotide sequence ID" value="XM_025028130.1"/>
</dbReference>
<gene>
    <name evidence="3" type="primary">LOC112462386</name>
</gene>
<reference evidence="3" key="1">
    <citation type="submission" date="2025-08" db="UniProtKB">
        <authorList>
            <consortium name="RefSeq"/>
        </authorList>
    </citation>
    <scope>IDENTIFICATION</scope>
    <source>
        <tissue evidence="3">Whole body</tissue>
    </source>
</reference>
<dbReference type="GeneID" id="112462386"/>
<feature type="region of interest" description="Disordered" evidence="1">
    <location>
        <begin position="1"/>
        <end position="74"/>
    </location>
</feature>
<evidence type="ECO:0000313" key="3">
    <source>
        <dbReference type="RefSeq" id="XP_024883898.1"/>
    </source>
</evidence>
<feature type="non-terminal residue" evidence="3">
    <location>
        <position position="250"/>
    </location>
</feature>
<dbReference type="OrthoDB" id="7554581at2759"/>
<accession>A0A6J1QPM0</accession>
<evidence type="ECO:0000256" key="1">
    <source>
        <dbReference type="SAM" id="MobiDB-lite"/>
    </source>
</evidence>
<dbReference type="AlphaFoldDB" id="A0A6J1QPM0"/>